<keyword evidence="2" id="KW-0378">Hydrolase</keyword>
<protein>
    <submittedName>
        <fullName evidence="2">N-carbamoylputrescine amidase</fullName>
        <ecNumber evidence="2">3.5.1.53</ecNumber>
    </submittedName>
</protein>
<proteinExistence type="predicted"/>
<dbReference type="EC" id="3.5.1.53" evidence="2"/>
<evidence type="ECO:0000313" key="2">
    <source>
        <dbReference type="EMBL" id="CAA9517639.1"/>
    </source>
</evidence>
<organism evidence="2">
    <name type="scientific">uncultured Sphingomonadaceae bacterium</name>
    <dbReference type="NCBI Taxonomy" id="169976"/>
    <lineage>
        <taxon>Bacteria</taxon>
        <taxon>Pseudomonadati</taxon>
        <taxon>Pseudomonadota</taxon>
        <taxon>Alphaproteobacteria</taxon>
        <taxon>Sphingomonadales</taxon>
        <taxon>Sphingomonadaceae</taxon>
        <taxon>environmental samples</taxon>
    </lineage>
</organism>
<sequence>AGGVRGGGDRRPRRHPRPRPRQTPPRRLRLLPRPAARDVRAVGGGRL</sequence>
<dbReference type="AlphaFoldDB" id="A0A6J4TAI7"/>
<evidence type="ECO:0000256" key="1">
    <source>
        <dbReference type="SAM" id="MobiDB-lite"/>
    </source>
</evidence>
<name>A0A6J4TAI7_9SPHN</name>
<feature type="compositionally biased region" description="Basic residues" evidence="1">
    <location>
        <begin position="11"/>
        <end position="30"/>
    </location>
</feature>
<feature type="non-terminal residue" evidence="2">
    <location>
        <position position="1"/>
    </location>
</feature>
<dbReference type="GO" id="GO:0050126">
    <property type="term" value="F:N-carbamoylputrescine amidase activity"/>
    <property type="evidence" value="ECO:0007669"/>
    <property type="project" value="UniProtKB-EC"/>
</dbReference>
<gene>
    <name evidence="2" type="ORF">AVDCRST_MAG91-2002</name>
</gene>
<accession>A0A6J4TAI7</accession>
<dbReference type="EMBL" id="CADCVX010000369">
    <property type="protein sequence ID" value="CAA9517639.1"/>
    <property type="molecule type" value="Genomic_DNA"/>
</dbReference>
<reference evidence="2" key="1">
    <citation type="submission" date="2020-02" db="EMBL/GenBank/DDBJ databases">
        <authorList>
            <person name="Meier V. D."/>
        </authorList>
    </citation>
    <scope>NUCLEOTIDE SEQUENCE</scope>
    <source>
        <strain evidence="2">AVDCRST_MAG91</strain>
    </source>
</reference>
<feature type="region of interest" description="Disordered" evidence="1">
    <location>
        <begin position="1"/>
        <end position="47"/>
    </location>
</feature>
<feature type="non-terminal residue" evidence="2">
    <location>
        <position position="47"/>
    </location>
</feature>